<evidence type="ECO:0000256" key="4">
    <source>
        <dbReference type="SAM" id="Phobius"/>
    </source>
</evidence>
<keyword evidence="4" id="KW-0472">Membrane</keyword>
<reference evidence="5 6" key="1">
    <citation type="submission" date="2024-01" db="EMBL/GenBank/DDBJ databases">
        <title>Complete Genome Sequence of Alkalicoccus halolimnae BZ-SZ-XJ29T, a Moderately Halophilic Bacterium Isolated from a Salt Lake.</title>
        <authorList>
            <person name="Zhao B."/>
        </authorList>
    </citation>
    <scope>NUCLEOTIDE SEQUENCE [LARGE SCALE GENOMIC DNA]</scope>
    <source>
        <strain evidence="5 6">BZ-SZ-XJ29</strain>
    </source>
</reference>
<dbReference type="AlphaFoldDB" id="A0A5C7F5Z8"/>
<keyword evidence="4" id="KW-1133">Transmembrane helix</keyword>
<dbReference type="KEGG" id="ahal:FTX54_001245"/>
<dbReference type="InterPro" id="IPR023365">
    <property type="entry name" value="Sortase_dom-sf"/>
</dbReference>
<feature type="region of interest" description="Disordered" evidence="3">
    <location>
        <begin position="296"/>
        <end position="322"/>
    </location>
</feature>
<accession>A0A5C7F5Z8</accession>
<dbReference type="Gene3D" id="2.60.40.10">
    <property type="entry name" value="Immunoglobulins"/>
    <property type="match status" value="1"/>
</dbReference>
<feature type="active site" description="Acyl-thioester intermediate" evidence="2">
    <location>
        <position position="210"/>
    </location>
</feature>
<dbReference type="InterPro" id="IPR013783">
    <property type="entry name" value="Ig-like_fold"/>
</dbReference>
<organism evidence="5 6">
    <name type="scientific">Alkalicoccus halolimnae</name>
    <dbReference type="NCBI Taxonomy" id="1667239"/>
    <lineage>
        <taxon>Bacteria</taxon>
        <taxon>Bacillati</taxon>
        <taxon>Bacillota</taxon>
        <taxon>Bacilli</taxon>
        <taxon>Bacillales</taxon>
        <taxon>Bacillaceae</taxon>
        <taxon>Alkalicoccus</taxon>
    </lineage>
</organism>
<name>A0A5C7F5Z8_9BACI</name>
<evidence type="ECO:0000313" key="6">
    <source>
        <dbReference type="Proteomes" id="UP000321816"/>
    </source>
</evidence>
<feature type="active site" description="Proton donor/acceptor" evidence="2">
    <location>
        <position position="144"/>
    </location>
</feature>
<feature type="compositionally biased region" description="Basic and acidic residues" evidence="3">
    <location>
        <begin position="312"/>
        <end position="322"/>
    </location>
</feature>
<keyword evidence="4" id="KW-0812">Transmembrane</keyword>
<feature type="transmembrane region" description="Helical" evidence="4">
    <location>
        <begin position="7"/>
        <end position="25"/>
    </location>
</feature>
<evidence type="ECO:0000256" key="1">
    <source>
        <dbReference type="ARBA" id="ARBA00022801"/>
    </source>
</evidence>
<evidence type="ECO:0000256" key="2">
    <source>
        <dbReference type="PIRSR" id="PIRSR605754-1"/>
    </source>
</evidence>
<dbReference type="Proteomes" id="UP000321816">
    <property type="component" value="Chromosome"/>
</dbReference>
<protein>
    <submittedName>
        <fullName evidence="5">Class F sortase</fullName>
    </submittedName>
</protein>
<dbReference type="RefSeq" id="WP_147804269.1">
    <property type="nucleotide sequence ID" value="NZ_CP144914.1"/>
</dbReference>
<proteinExistence type="predicted"/>
<dbReference type="CDD" id="cd05829">
    <property type="entry name" value="Sortase_F"/>
    <property type="match status" value="1"/>
</dbReference>
<dbReference type="SUPFAM" id="SSF63817">
    <property type="entry name" value="Sortase"/>
    <property type="match status" value="1"/>
</dbReference>
<dbReference type="Gene3D" id="2.40.260.10">
    <property type="entry name" value="Sortase"/>
    <property type="match status" value="1"/>
</dbReference>
<dbReference type="OrthoDB" id="525039at2"/>
<keyword evidence="1" id="KW-0378">Hydrolase</keyword>
<dbReference type="GO" id="GO:0016787">
    <property type="term" value="F:hydrolase activity"/>
    <property type="evidence" value="ECO:0007669"/>
    <property type="project" value="UniProtKB-KW"/>
</dbReference>
<evidence type="ECO:0000313" key="5">
    <source>
        <dbReference type="EMBL" id="WWD80220.1"/>
    </source>
</evidence>
<dbReference type="EMBL" id="CP144914">
    <property type="protein sequence ID" value="WWD80220.1"/>
    <property type="molecule type" value="Genomic_DNA"/>
</dbReference>
<sequence length="322" mass="35667">MKKGFYLLGYPIFAASLVLLVFIIIDPQNEASPAETVILSETAEAPESADDVEEQADVPLGEFENMHEFQVYPGETEADEIPSKPDFEEPVRLSIPSIEVDGPVENVGILDNGEMGVPDAAEKIGWFEPGVKPGERGNAVMAGHVDSRSGPSVFYDLKETEAGDEVQVIDENGRELTFEVTSVVQYDRREAPIQEIFGSTDKRRLNLITCTGTFNQEYGTHDDRLVVYTELVEKEPEIEENPPEPPGNIEISGPVLRWYAVDDEDVVGYRVYEEAADGSIEQAASIASYERKAYTSDTVGERPHYVTSVNRNGEESEPSKRK</sequence>
<evidence type="ECO:0000256" key="3">
    <source>
        <dbReference type="SAM" id="MobiDB-lite"/>
    </source>
</evidence>
<keyword evidence="6" id="KW-1185">Reference proteome</keyword>
<dbReference type="InterPro" id="IPR005754">
    <property type="entry name" value="Sortase"/>
</dbReference>
<gene>
    <name evidence="5" type="ORF">FTX54_001245</name>
</gene>
<dbReference type="InterPro" id="IPR042001">
    <property type="entry name" value="Sortase_F"/>
</dbReference>
<dbReference type="Pfam" id="PF04203">
    <property type="entry name" value="Sortase"/>
    <property type="match status" value="1"/>
</dbReference>